<sequence length="126" mass="14431">MNLNKNTKVVFADDSDIHHFLLKNLIPQFASLELVCHASDGDELLRMIDRHRDIPDVAILDLHMPRLNGNLTAKELLARFPKIKIYGFTSSSDEKERSAMLRYGFCKVYSKNQLRDLLTEIASLSL</sequence>
<dbReference type="Proteomes" id="UP001221558">
    <property type="component" value="Chromosome"/>
</dbReference>
<organism evidence="3 4">
    <name type="scientific">Sphingobacterium oryzagri</name>
    <dbReference type="NCBI Taxonomy" id="3025669"/>
    <lineage>
        <taxon>Bacteria</taxon>
        <taxon>Pseudomonadati</taxon>
        <taxon>Bacteroidota</taxon>
        <taxon>Sphingobacteriia</taxon>
        <taxon>Sphingobacteriales</taxon>
        <taxon>Sphingobacteriaceae</taxon>
        <taxon>Sphingobacterium</taxon>
    </lineage>
</organism>
<dbReference type="PANTHER" id="PTHR43228">
    <property type="entry name" value="TWO-COMPONENT RESPONSE REGULATOR"/>
    <property type="match status" value="1"/>
</dbReference>
<evidence type="ECO:0000256" key="1">
    <source>
        <dbReference type="PROSITE-ProRule" id="PRU00169"/>
    </source>
</evidence>
<dbReference type="PANTHER" id="PTHR43228:SF1">
    <property type="entry name" value="TWO-COMPONENT RESPONSE REGULATOR ARR22"/>
    <property type="match status" value="1"/>
</dbReference>
<dbReference type="InterPro" id="IPR052048">
    <property type="entry name" value="ST_Response_Regulator"/>
</dbReference>
<evidence type="ECO:0000313" key="4">
    <source>
        <dbReference type="Proteomes" id="UP001221558"/>
    </source>
</evidence>
<accession>A0ABY7WK25</accession>
<dbReference type="RefSeq" id="WP_274268644.1">
    <property type="nucleotide sequence ID" value="NZ_CP117880.1"/>
</dbReference>
<evidence type="ECO:0000259" key="2">
    <source>
        <dbReference type="PROSITE" id="PS50110"/>
    </source>
</evidence>
<dbReference type="InterPro" id="IPR011006">
    <property type="entry name" value="CheY-like_superfamily"/>
</dbReference>
<dbReference type="SMART" id="SM00448">
    <property type="entry name" value="REC"/>
    <property type="match status" value="1"/>
</dbReference>
<gene>
    <name evidence="3" type="ORF">PQ465_06050</name>
</gene>
<keyword evidence="4" id="KW-1185">Reference proteome</keyword>
<evidence type="ECO:0000313" key="3">
    <source>
        <dbReference type="EMBL" id="WDF69936.1"/>
    </source>
</evidence>
<dbReference type="Pfam" id="PF00072">
    <property type="entry name" value="Response_reg"/>
    <property type="match status" value="1"/>
</dbReference>
<proteinExistence type="predicted"/>
<feature type="modified residue" description="4-aspartylphosphate" evidence="1">
    <location>
        <position position="61"/>
    </location>
</feature>
<dbReference type="EMBL" id="CP117880">
    <property type="protein sequence ID" value="WDF69936.1"/>
    <property type="molecule type" value="Genomic_DNA"/>
</dbReference>
<keyword evidence="1" id="KW-0597">Phosphoprotein</keyword>
<dbReference type="SUPFAM" id="SSF52172">
    <property type="entry name" value="CheY-like"/>
    <property type="match status" value="1"/>
</dbReference>
<protein>
    <submittedName>
        <fullName evidence="3">Response regulator</fullName>
    </submittedName>
</protein>
<reference evidence="3 4" key="1">
    <citation type="submission" date="2023-02" db="EMBL/GenBank/DDBJ databases">
        <title>Genome sequence of Sphingobacterium sp. KACC 22765.</title>
        <authorList>
            <person name="Kim S."/>
            <person name="Heo J."/>
            <person name="Kwon S.-W."/>
        </authorList>
    </citation>
    <scope>NUCLEOTIDE SEQUENCE [LARGE SCALE GENOMIC DNA]</scope>
    <source>
        <strain evidence="3 4">KACC 22765</strain>
    </source>
</reference>
<dbReference type="PROSITE" id="PS50110">
    <property type="entry name" value="RESPONSE_REGULATORY"/>
    <property type="match status" value="1"/>
</dbReference>
<feature type="domain" description="Response regulatory" evidence="2">
    <location>
        <begin position="8"/>
        <end position="126"/>
    </location>
</feature>
<dbReference type="Gene3D" id="3.40.50.2300">
    <property type="match status" value="1"/>
</dbReference>
<dbReference type="InterPro" id="IPR001789">
    <property type="entry name" value="Sig_transdc_resp-reg_receiver"/>
</dbReference>
<name>A0ABY7WK25_9SPHI</name>